<dbReference type="PANTHER" id="PTHR42791">
    <property type="entry name" value="GNAT FAMILY ACETYLTRANSFERASE"/>
    <property type="match status" value="1"/>
</dbReference>
<comment type="caution">
    <text evidence="2">The sequence shown here is derived from an EMBL/GenBank/DDBJ whole genome shotgun (WGS) entry which is preliminary data.</text>
</comment>
<dbReference type="EMBL" id="JAGSXJ010000007">
    <property type="protein sequence ID" value="KAH6689495.1"/>
    <property type="molecule type" value="Genomic_DNA"/>
</dbReference>
<dbReference type="InterPro" id="IPR000182">
    <property type="entry name" value="GNAT_dom"/>
</dbReference>
<dbReference type="OrthoDB" id="410198at2759"/>
<dbReference type="InterPro" id="IPR016181">
    <property type="entry name" value="Acyl_CoA_acyltransferase"/>
</dbReference>
<gene>
    <name evidence="2" type="ORF">F5X68DRAFT_73084</name>
</gene>
<organism evidence="2 3">
    <name type="scientific">Plectosphaerella plurivora</name>
    <dbReference type="NCBI Taxonomy" id="936078"/>
    <lineage>
        <taxon>Eukaryota</taxon>
        <taxon>Fungi</taxon>
        <taxon>Dikarya</taxon>
        <taxon>Ascomycota</taxon>
        <taxon>Pezizomycotina</taxon>
        <taxon>Sordariomycetes</taxon>
        <taxon>Hypocreomycetidae</taxon>
        <taxon>Glomerellales</taxon>
        <taxon>Plectosphaerellaceae</taxon>
        <taxon>Plectosphaerella</taxon>
    </lineage>
</organism>
<proteinExistence type="predicted"/>
<dbReference type="Proteomes" id="UP000770015">
    <property type="component" value="Unassembled WGS sequence"/>
</dbReference>
<feature type="domain" description="N-acetyltransferase" evidence="1">
    <location>
        <begin position="133"/>
        <end position="187"/>
    </location>
</feature>
<accession>A0A9P9ACF9</accession>
<evidence type="ECO:0000259" key="1">
    <source>
        <dbReference type="Pfam" id="PF13508"/>
    </source>
</evidence>
<evidence type="ECO:0000313" key="2">
    <source>
        <dbReference type="EMBL" id="KAH6689495.1"/>
    </source>
</evidence>
<dbReference type="Gene3D" id="3.40.630.30">
    <property type="match status" value="1"/>
</dbReference>
<keyword evidence="3" id="KW-1185">Reference proteome</keyword>
<dbReference type="SUPFAM" id="SSF55729">
    <property type="entry name" value="Acyl-CoA N-acyltransferases (Nat)"/>
    <property type="match status" value="1"/>
</dbReference>
<dbReference type="CDD" id="cd04301">
    <property type="entry name" value="NAT_SF"/>
    <property type="match status" value="1"/>
</dbReference>
<dbReference type="PANTHER" id="PTHR42791:SF4">
    <property type="entry name" value="ACETYLTRANSFERASE, GNAT FAMILY FAMILY (AFU_ORTHOLOGUE AFUA_4G09540)-RELATED"/>
    <property type="match status" value="1"/>
</dbReference>
<protein>
    <recommendedName>
        <fullName evidence="1">N-acetyltransferase domain-containing protein</fullName>
    </recommendedName>
</protein>
<dbReference type="InterPro" id="IPR052523">
    <property type="entry name" value="Trichothecene_AcTrans"/>
</dbReference>
<sequence>MSQSLSITPFTSDDLPVLAGFLHTAKLNLAINRLLIREWPNEVPQKANCTNAIQGSLNDPDSECLKAVDTATGDILGFAVLTRKRPQAQPQDAGEGDSDAPKSQCPDFMNPTVFNSVMQAASELGKVVQGVDHFDITYIYVKPSHRRTGIASKLLDTFKERCKAESLPLCIQIEPAGYRFFISQGFEDNGHHDFDLAQWAEPNSGLGVFRLAAAKWVPK</sequence>
<name>A0A9P9ACF9_9PEZI</name>
<dbReference type="Pfam" id="PF13508">
    <property type="entry name" value="Acetyltransf_7"/>
    <property type="match status" value="1"/>
</dbReference>
<reference evidence="2" key="1">
    <citation type="journal article" date="2021" name="Nat. Commun.">
        <title>Genetic determinants of endophytism in the Arabidopsis root mycobiome.</title>
        <authorList>
            <person name="Mesny F."/>
            <person name="Miyauchi S."/>
            <person name="Thiergart T."/>
            <person name="Pickel B."/>
            <person name="Atanasova L."/>
            <person name="Karlsson M."/>
            <person name="Huettel B."/>
            <person name="Barry K.W."/>
            <person name="Haridas S."/>
            <person name="Chen C."/>
            <person name="Bauer D."/>
            <person name="Andreopoulos W."/>
            <person name="Pangilinan J."/>
            <person name="LaButti K."/>
            <person name="Riley R."/>
            <person name="Lipzen A."/>
            <person name="Clum A."/>
            <person name="Drula E."/>
            <person name="Henrissat B."/>
            <person name="Kohler A."/>
            <person name="Grigoriev I.V."/>
            <person name="Martin F.M."/>
            <person name="Hacquard S."/>
        </authorList>
    </citation>
    <scope>NUCLEOTIDE SEQUENCE</scope>
    <source>
        <strain evidence="2">MPI-SDFR-AT-0117</strain>
    </source>
</reference>
<evidence type="ECO:0000313" key="3">
    <source>
        <dbReference type="Proteomes" id="UP000770015"/>
    </source>
</evidence>
<dbReference type="AlphaFoldDB" id="A0A9P9ACF9"/>
<dbReference type="GO" id="GO:0016747">
    <property type="term" value="F:acyltransferase activity, transferring groups other than amino-acyl groups"/>
    <property type="evidence" value="ECO:0007669"/>
    <property type="project" value="InterPro"/>
</dbReference>